<evidence type="ECO:0000313" key="2">
    <source>
        <dbReference type="Proteomes" id="UP000238164"/>
    </source>
</evidence>
<dbReference type="EMBL" id="LT985188">
    <property type="protein sequence ID" value="SPD88927.1"/>
    <property type="molecule type" value="Genomic_DNA"/>
</dbReference>
<name>A0A2N9JN84_9ACTN</name>
<evidence type="ECO:0000313" key="1">
    <source>
        <dbReference type="EMBL" id="SPD88927.1"/>
    </source>
</evidence>
<gene>
    <name evidence="1" type="ORF">MPLG2_3897</name>
</gene>
<dbReference type="AlphaFoldDB" id="A0A2N9JN84"/>
<sequence>MGLCQGLEVTIEDPDGIPVAHGVTSWPLNGMQPGEPAEVKRITKVTVFDGWKDGTYSVVCTLTRDA</sequence>
<reference evidence="1 2" key="1">
    <citation type="submission" date="2018-02" db="EMBL/GenBank/DDBJ databases">
        <authorList>
            <person name="Cohen D.B."/>
            <person name="Kent A.D."/>
        </authorList>
    </citation>
    <scope>NUCLEOTIDE SEQUENCE [LARGE SCALE GENOMIC DNA]</scope>
    <source>
        <strain evidence="1">1</strain>
    </source>
</reference>
<protein>
    <submittedName>
        <fullName evidence="1">Uncharacterized protein</fullName>
    </submittedName>
</protein>
<organism evidence="1 2">
    <name type="scientific">Micropruina glycogenica</name>
    <dbReference type="NCBI Taxonomy" id="75385"/>
    <lineage>
        <taxon>Bacteria</taxon>
        <taxon>Bacillati</taxon>
        <taxon>Actinomycetota</taxon>
        <taxon>Actinomycetes</taxon>
        <taxon>Propionibacteriales</taxon>
        <taxon>Nocardioidaceae</taxon>
        <taxon>Micropruina</taxon>
    </lineage>
</organism>
<proteinExistence type="predicted"/>
<keyword evidence="2" id="KW-1185">Reference proteome</keyword>
<dbReference type="Proteomes" id="UP000238164">
    <property type="component" value="Chromosome 1"/>
</dbReference>
<dbReference type="KEGG" id="mgg:MPLG2_3897"/>
<accession>A0A2N9JN84</accession>